<dbReference type="SUPFAM" id="SSF48317">
    <property type="entry name" value="Acid phosphatase/Vanadium-dependent haloperoxidase"/>
    <property type="match status" value="1"/>
</dbReference>
<evidence type="ECO:0000313" key="2">
    <source>
        <dbReference type="Proteomes" id="UP000502831"/>
    </source>
</evidence>
<gene>
    <name evidence="1" type="ORF">FA584_06440</name>
</gene>
<dbReference type="Proteomes" id="UP000502831">
    <property type="component" value="Chromosome"/>
</dbReference>
<sequence>MMILNIEELNLTWFQSINASANAPELVVNSAKFFAEYVLYALPLFFIFLWFFGTKAQKEIVLKSLLVIFISLCIGQLIIMFFPHPRPFMMGVGRTLIVHAPNASFPSHHMIFFSAVFISHFLAKNYKISLIFFILTLLVAWSRIYLGVHFPFDMIGAFCIVMCVALLLELFWKRIRSIIMNSLILYKHTQK</sequence>
<dbReference type="GO" id="GO:0050380">
    <property type="term" value="F:undecaprenyl-diphosphatase activity"/>
    <property type="evidence" value="ECO:0007669"/>
    <property type="project" value="InterPro"/>
</dbReference>
<dbReference type="GO" id="GO:0005886">
    <property type="term" value="C:plasma membrane"/>
    <property type="evidence" value="ECO:0007669"/>
    <property type="project" value="InterPro"/>
</dbReference>
<organism evidence="1 2">
    <name type="scientific">Sulfurospirillum diekertiae</name>
    <dbReference type="NCBI Taxonomy" id="1854492"/>
    <lineage>
        <taxon>Bacteria</taxon>
        <taxon>Pseudomonadati</taxon>
        <taxon>Campylobacterota</taxon>
        <taxon>Epsilonproteobacteria</taxon>
        <taxon>Campylobacterales</taxon>
        <taxon>Sulfurospirillaceae</taxon>
        <taxon>Sulfurospirillum</taxon>
    </lineage>
</organism>
<evidence type="ECO:0000313" key="1">
    <source>
        <dbReference type="EMBL" id="QIR75866.1"/>
    </source>
</evidence>
<dbReference type="CDD" id="cd03385">
    <property type="entry name" value="PAP2_BcrC_like"/>
    <property type="match status" value="1"/>
</dbReference>
<accession>A0A6G9VQQ9</accession>
<dbReference type="SMART" id="SM00014">
    <property type="entry name" value="acidPPc"/>
    <property type="match status" value="1"/>
</dbReference>
<dbReference type="Gene3D" id="1.20.144.10">
    <property type="entry name" value="Phosphatidic acid phosphatase type 2/haloperoxidase"/>
    <property type="match status" value="1"/>
</dbReference>
<dbReference type="EMBL" id="CP039734">
    <property type="protein sequence ID" value="QIR75866.1"/>
    <property type="molecule type" value="Genomic_DNA"/>
</dbReference>
<proteinExistence type="predicted"/>
<dbReference type="InterPro" id="IPR033879">
    <property type="entry name" value="UPP_Pase"/>
</dbReference>
<dbReference type="RefSeq" id="WP_167749766.1">
    <property type="nucleotide sequence ID" value="NZ_CP039734.2"/>
</dbReference>
<name>A0A6G9VQQ9_9BACT</name>
<dbReference type="Pfam" id="PF01569">
    <property type="entry name" value="PAP2"/>
    <property type="match status" value="1"/>
</dbReference>
<dbReference type="PANTHER" id="PTHR14969">
    <property type="entry name" value="SPHINGOSINE-1-PHOSPHATE PHOSPHOHYDROLASE"/>
    <property type="match status" value="1"/>
</dbReference>
<dbReference type="PANTHER" id="PTHR14969:SF13">
    <property type="entry name" value="AT30094P"/>
    <property type="match status" value="1"/>
</dbReference>
<dbReference type="InterPro" id="IPR000326">
    <property type="entry name" value="PAP2/HPO"/>
</dbReference>
<dbReference type="AlphaFoldDB" id="A0A6G9VQQ9"/>
<protein>
    <submittedName>
        <fullName evidence="1">Undecaprenyl-diphosphatase</fullName>
    </submittedName>
</protein>
<reference evidence="1 2" key="1">
    <citation type="journal article" date="2017" name="Environ. Sci. Technol.">
        <title>Organohalide Respiration with Chlorinated Ethenes under Low pH Conditions.</title>
        <authorList>
            <person name="Yang Y."/>
            <person name="Capiro N.L."/>
            <person name="Marcet T.F."/>
            <person name="Yan J."/>
            <person name="Pennell K.D."/>
            <person name="Loffler F.E."/>
        </authorList>
    </citation>
    <scope>NUCLEOTIDE SEQUENCE [LARGE SCALE GENOMIC DNA]</scope>
    <source>
        <strain evidence="1 2">ACSDCE</strain>
    </source>
</reference>
<dbReference type="InterPro" id="IPR036938">
    <property type="entry name" value="PAP2/HPO_sf"/>
</dbReference>